<dbReference type="SUPFAM" id="SSF69635">
    <property type="entry name" value="Type III secretory system chaperone-like"/>
    <property type="match status" value="1"/>
</dbReference>
<dbReference type="RefSeq" id="WP_345718216.1">
    <property type="nucleotide sequence ID" value="NZ_BAABFP010000008.1"/>
</dbReference>
<organism evidence="1 2">
    <name type="scientific">Angustibacter luteus</name>
    <dbReference type="NCBI Taxonomy" id="658456"/>
    <lineage>
        <taxon>Bacteria</taxon>
        <taxon>Bacillati</taxon>
        <taxon>Actinomycetota</taxon>
        <taxon>Actinomycetes</taxon>
        <taxon>Kineosporiales</taxon>
        <taxon>Kineosporiaceae</taxon>
    </lineage>
</organism>
<dbReference type="InterPro" id="IPR019660">
    <property type="entry name" value="Put_sensory_transdc_reg_YbjN"/>
</dbReference>
<sequence>MTSRDEVEQLVLDHLAAAGIEHERGGRPGEVVATLPGEHKLRTTVSLLVGDHSLSASAFVIRHPDENAEQFSRWLLRRNARLTGIAFAADDAGDVYLVGRLPLVGVTEDTLDGLLGALLDAADSSFDPLLTIGFLSSMQREWNWRVSRGESTRNLEAFRHLLDTGR</sequence>
<proteinExistence type="predicted"/>
<keyword evidence="2" id="KW-1185">Reference proteome</keyword>
<protein>
    <submittedName>
        <fullName evidence="1">YbjN domain-containing protein</fullName>
    </submittedName>
</protein>
<accession>A0ABW1JC74</accession>
<comment type="caution">
    <text evidence="1">The sequence shown here is derived from an EMBL/GenBank/DDBJ whole genome shotgun (WGS) entry which is preliminary data.</text>
</comment>
<dbReference type="Pfam" id="PF10722">
    <property type="entry name" value="YbjN"/>
    <property type="match status" value="1"/>
</dbReference>
<dbReference type="Proteomes" id="UP001596189">
    <property type="component" value="Unassembled WGS sequence"/>
</dbReference>
<reference evidence="2" key="1">
    <citation type="journal article" date="2019" name="Int. J. Syst. Evol. Microbiol.">
        <title>The Global Catalogue of Microorganisms (GCM) 10K type strain sequencing project: providing services to taxonomists for standard genome sequencing and annotation.</title>
        <authorList>
            <consortium name="The Broad Institute Genomics Platform"/>
            <consortium name="The Broad Institute Genome Sequencing Center for Infectious Disease"/>
            <person name="Wu L."/>
            <person name="Ma J."/>
        </authorList>
    </citation>
    <scope>NUCLEOTIDE SEQUENCE [LARGE SCALE GENOMIC DNA]</scope>
    <source>
        <strain evidence="2">KACC 14249</strain>
    </source>
</reference>
<dbReference type="Gene3D" id="3.30.1460.10">
    <property type="match status" value="1"/>
</dbReference>
<dbReference type="EMBL" id="JBHSRD010000003">
    <property type="protein sequence ID" value="MFC6006740.1"/>
    <property type="molecule type" value="Genomic_DNA"/>
</dbReference>
<name>A0ABW1JC74_9ACTN</name>
<gene>
    <name evidence="1" type="ORF">ACFQDO_06305</name>
</gene>
<evidence type="ECO:0000313" key="2">
    <source>
        <dbReference type="Proteomes" id="UP001596189"/>
    </source>
</evidence>
<evidence type="ECO:0000313" key="1">
    <source>
        <dbReference type="EMBL" id="MFC6006740.1"/>
    </source>
</evidence>